<dbReference type="EMBL" id="PYLS01000006">
    <property type="protein sequence ID" value="PST82073.1"/>
    <property type="molecule type" value="Genomic_DNA"/>
</dbReference>
<evidence type="ECO:0000313" key="4">
    <source>
        <dbReference type="Proteomes" id="UP000240912"/>
    </source>
</evidence>
<dbReference type="CDD" id="cd01097">
    <property type="entry name" value="Tetrahydromethanopterin_reductase"/>
    <property type="match status" value="1"/>
</dbReference>
<dbReference type="GO" id="GO:0016705">
    <property type="term" value="F:oxidoreductase activity, acting on paired donors, with incorporation or reduction of molecular oxygen"/>
    <property type="evidence" value="ECO:0007669"/>
    <property type="project" value="InterPro"/>
</dbReference>
<dbReference type="PANTHER" id="PTHR43244">
    <property type="match status" value="1"/>
</dbReference>
<dbReference type="InterPro" id="IPR023907">
    <property type="entry name" value="Non-F420_Flavin_OxRdtase"/>
</dbReference>
<dbReference type="InterPro" id="IPR050564">
    <property type="entry name" value="F420-G6PD/mer"/>
</dbReference>
<dbReference type="InterPro" id="IPR019945">
    <property type="entry name" value="F420_G6P_DH-rel"/>
</dbReference>
<dbReference type="RefSeq" id="WP_107216195.1">
    <property type="nucleotide sequence ID" value="NZ_KZ686270.1"/>
</dbReference>
<keyword evidence="1" id="KW-0560">Oxidoreductase</keyword>
<dbReference type="OrthoDB" id="180193at2"/>
<dbReference type="Proteomes" id="UP000240912">
    <property type="component" value="Unassembled WGS sequence"/>
</dbReference>
<reference evidence="3 4" key="1">
    <citation type="submission" date="2018-03" db="EMBL/GenBank/DDBJ databases">
        <authorList>
            <person name="Keele B.F."/>
        </authorList>
    </citation>
    <scope>NUCLEOTIDE SEQUENCE [LARGE SCALE GENOMIC DNA]</scope>
    <source>
        <strain evidence="3 4">YL28-9</strain>
    </source>
</reference>
<keyword evidence="4" id="KW-1185">Reference proteome</keyword>
<dbReference type="PANTHER" id="PTHR43244:SF1">
    <property type="entry name" value="5,10-METHYLENETETRAHYDROMETHANOPTERIN REDUCTASE"/>
    <property type="match status" value="1"/>
</dbReference>
<dbReference type="InterPro" id="IPR036661">
    <property type="entry name" value="Luciferase-like_sf"/>
</dbReference>
<feature type="domain" description="Luciferase-like" evidence="2">
    <location>
        <begin position="7"/>
        <end position="285"/>
    </location>
</feature>
<sequence length="321" mass="35346">MTQLAYHASHEQFSPSELRDLAILAEEAGFDAIASSDHFHPWSERQGHSGLSFAWLGAAMQLTTLPFSMVCAPGQRYHPAIVAQALATLCEMFPGRLDVALGSGEAINESITGQQWPDKTVRNRRLLDCATVIRRLLAGETVSHAGLVTVQDARLYTLPSQQPRLFCAALSEETARWAATWADGLLTAHQPFPAMQAVVAAFRENGGKDKPIHLKVQLSYAPTSAEALDGAHDQWRTNILPPSLLADLASPEQFDAAGAFVRKEDMYEMVRISSNTEEHIDWLKQDLTLGFERIILHNVNRNQRAFIEAFGQAVIPALHSA</sequence>
<name>A0A2T3HI49_9SPHI</name>
<dbReference type="Pfam" id="PF00296">
    <property type="entry name" value="Bac_luciferase"/>
    <property type="match status" value="1"/>
</dbReference>
<comment type="caution">
    <text evidence="3">The sequence shown here is derived from an EMBL/GenBank/DDBJ whole genome shotgun (WGS) entry which is preliminary data.</text>
</comment>
<evidence type="ECO:0000256" key="1">
    <source>
        <dbReference type="ARBA" id="ARBA00023002"/>
    </source>
</evidence>
<evidence type="ECO:0000259" key="2">
    <source>
        <dbReference type="Pfam" id="PF00296"/>
    </source>
</evidence>
<evidence type="ECO:0000313" key="3">
    <source>
        <dbReference type="EMBL" id="PST82073.1"/>
    </source>
</evidence>
<dbReference type="Gene3D" id="3.20.20.30">
    <property type="entry name" value="Luciferase-like domain"/>
    <property type="match status" value="1"/>
</dbReference>
<dbReference type="NCBIfam" id="TIGR03557">
    <property type="entry name" value="F420_G6P_family"/>
    <property type="match status" value="1"/>
</dbReference>
<dbReference type="NCBIfam" id="TIGR03885">
    <property type="entry name" value="flavin_revert"/>
    <property type="match status" value="1"/>
</dbReference>
<organism evidence="3 4">
    <name type="scientific">Pedobacter yulinensis</name>
    <dbReference type="NCBI Taxonomy" id="2126353"/>
    <lineage>
        <taxon>Bacteria</taxon>
        <taxon>Pseudomonadati</taxon>
        <taxon>Bacteroidota</taxon>
        <taxon>Sphingobacteriia</taxon>
        <taxon>Sphingobacteriales</taxon>
        <taxon>Sphingobacteriaceae</taxon>
        <taxon>Pedobacter</taxon>
    </lineage>
</organism>
<dbReference type="AlphaFoldDB" id="A0A2T3HI49"/>
<accession>A0A2T3HI49</accession>
<gene>
    <name evidence="3" type="ORF">C7T94_14795</name>
</gene>
<dbReference type="SUPFAM" id="SSF51679">
    <property type="entry name" value="Bacterial luciferase-like"/>
    <property type="match status" value="1"/>
</dbReference>
<proteinExistence type="predicted"/>
<protein>
    <submittedName>
        <fullName evidence="3">LLM class F420-dependent oxidoreductase</fullName>
    </submittedName>
</protein>
<dbReference type="InterPro" id="IPR011251">
    <property type="entry name" value="Luciferase-like_dom"/>
</dbReference>